<evidence type="ECO:0000313" key="1">
    <source>
        <dbReference type="EMBL" id="MPN31858.1"/>
    </source>
</evidence>
<protein>
    <submittedName>
        <fullName evidence="1">Uncharacterized protein</fullName>
    </submittedName>
</protein>
<proteinExistence type="predicted"/>
<sequence>MLRQFSRAVNLKRSLLARRRFTHHIGQRDSLAIDRSQNRLTANRAGRSTFGFLLRRVDRQRSQQKHAERNREKPSSHDLILSFAII</sequence>
<gene>
    <name evidence="1" type="ORF">SDC9_179333</name>
</gene>
<name>A0A645GYP9_9ZZZZ</name>
<organism evidence="1">
    <name type="scientific">bioreactor metagenome</name>
    <dbReference type="NCBI Taxonomy" id="1076179"/>
    <lineage>
        <taxon>unclassified sequences</taxon>
        <taxon>metagenomes</taxon>
        <taxon>ecological metagenomes</taxon>
    </lineage>
</organism>
<dbReference type="AlphaFoldDB" id="A0A645GYP9"/>
<accession>A0A645GYP9</accession>
<comment type="caution">
    <text evidence="1">The sequence shown here is derived from an EMBL/GenBank/DDBJ whole genome shotgun (WGS) entry which is preliminary data.</text>
</comment>
<reference evidence="1" key="1">
    <citation type="submission" date="2019-08" db="EMBL/GenBank/DDBJ databases">
        <authorList>
            <person name="Kucharzyk K."/>
            <person name="Murdoch R.W."/>
            <person name="Higgins S."/>
            <person name="Loffler F."/>
        </authorList>
    </citation>
    <scope>NUCLEOTIDE SEQUENCE</scope>
</reference>
<dbReference type="EMBL" id="VSSQ01083568">
    <property type="protein sequence ID" value="MPN31858.1"/>
    <property type="molecule type" value="Genomic_DNA"/>
</dbReference>